<dbReference type="Pfam" id="PF13302">
    <property type="entry name" value="Acetyltransf_3"/>
    <property type="match status" value="1"/>
</dbReference>
<dbReference type="GO" id="GO:0016747">
    <property type="term" value="F:acyltransferase activity, transferring groups other than amino-acyl groups"/>
    <property type="evidence" value="ECO:0007669"/>
    <property type="project" value="InterPro"/>
</dbReference>
<evidence type="ECO:0000313" key="3">
    <source>
        <dbReference type="Proteomes" id="UP000509222"/>
    </source>
</evidence>
<gene>
    <name evidence="2" type="ORF">HF394_11685</name>
</gene>
<reference evidence="2 3" key="1">
    <citation type="submission" date="2020-04" db="EMBL/GenBank/DDBJ databases">
        <authorList>
            <person name="Pajer P."/>
            <person name="Broz P."/>
        </authorList>
    </citation>
    <scope>NUCLEOTIDE SEQUENCE [LARGE SCALE GENOMIC DNA]</scope>
    <source>
        <strain evidence="3">NRL-ATB46093</strain>
    </source>
</reference>
<evidence type="ECO:0000313" key="2">
    <source>
        <dbReference type="EMBL" id="QKX51200.1"/>
    </source>
</evidence>
<sequence length="292" mass="33756">MEKTIRVLSLEDLPYMKAMQTGIEDDYVTRIFERLVTTDQNRLFGLFLDDHLASVCGYSIFAKHYAMLGRIRSDIRYRGKDLATMLTSQVMDEAFKLPDIHWVGANTQEKNLPARRVLEKLGLSPQAVIYGATTKDVSQLESGSAGWNELGDVKRKKQWVHDLYVKTGAVFPYECYYPFPASPELFAEDELETWSFFENADATRVVIAKRDIKKYHYLHAIYPWEDLMDQPGLWETIASAHKKLCQEVQEDALIWMDFTKEQAQSLPENHQFDLPSPWMLYGTRRPKAEKGA</sequence>
<dbReference type="PROSITE" id="PS51186">
    <property type="entry name" value="GNAT"/>
    <property type="match status" value="1"/>
</dbReference>
<dbReference type="RefSeq" id="WP_053166238.1">
    <property type="nucleotide sequence ID" value="NZ_CP051177.1"/>
</dbReference>
<keyword evidence="3" id="KW-1185">Reference proteome</keyword>
<name>A0A7H8QBE7_9BACL</name>
<proteinExistence type="predicted"/>
<dbReference type="InterPro" id="IPR016181">
    <property type="entry name" value="Acyl_CoA_acyltransferase"/>
</dbReference>
<organism evidence="2 3">
    <name type="scientific">Planococcus glaciei</name>
    <dbReference type="NCBI Taxonomy" id="459472"/>
    <lineage>
        <taxon>Bacteria</taxon>
        <taxon>Bacillati</taxon>
        <taxon>Bacillota</taxon>
        <taxon>Bacilli</taxon>
        <taxon>Bacillales</taxon>
        <taxon>Caryophanaceae</taxon>
        <taxon>Planococcus</taxon>
    </lineage>
</organism>
<dbReference type="AlphaFoldDB" id="A0A7H8QBE7"/>
<dbReference type="SUPFAM" id="SSF55729">
    <property type="entry name" value="Acyl-CoA N-acyltransferases (Nat)"/>
    <property type="match status" value="1"/>
</dbReference>
<protein>
    <submittedName>
        <fullName evidence="2">GNAT family N-acetyltransferase</fullName>
    </submittedName>
</protein>
<keyword evidence="2" id="KW-0808">Transferase</keyword>
<dbReference type="InterPro" id="IPR000182">
    <property type="entry name" value="GNAT_dom"/>
</dbReference>
<feature type="domain" description="N-acetyltransferase" evidence="1">
    <location>
        <begin position="3"/>
        <end position="178"/>
    </location>
</feature>
<evidence type="ECO:0000259" key="1">
    <source>
        <dbReference type="PROSITE" id="PS51186"/>
    </source>
</evidence>
<accession>A0A7H8QBE7</accession>
<reference evidence="3" key="2">
    <citation type="submission" date="2020-06" db="EMBL/GenBank/DDBJ databases">
        <title>Isolation of Planomicrobium glaciei.</title>
        <authorList>
            <person name="Malisova L."/>
            <person name="Safrankova R."/>
            <person name="Jakubu V."/>
            <person name="Spanelova P."/>
        </authorList>
    </citation>
    <scope>NUCLEOTIDE SEQUENCE [LARGE SCALE GENOMIC DNA]</scope>
    <source>
        <strain evidence="3">NRL-ATB46093</strain>
    </source>
</reference>
<dbReference type="Gene3D" id="3.40.630.30">
    <property type="match status" value="1"/>
</dbReference>
<dbReference type="Proteomes" id="UP000509222">
    <property type="component" value="Chromosome"/>
</dbReference>
<dbReference type="EMBL" id="CP051177">
    <property type="protein sequence ID" value="QKX51200.1"/>
    <property type="molecule type" value="Genomic_DNA"/>
</dbReference>